<comment type="caution">
    <text evidence="4">The sequence shown here is derived from an EMBL/GenBank/DDBJ whole genome shotgun (WGS) entry which is preliminary data.</text>
</comment>
<proteinExistence type="inferred from homology"/>
<evidence type="ECO:0000256" key="1">
    <source>
        <dbReference type="ARBA" id="ARBA00008987"/>
    </source>
</evidence>
<reference evidence="4 5" key="1">
    <citation type="journal article" date="2018" name="Sci. Rep.">
        <title>Characterisation of pathogen-specific regions and novel effector candidates in Fusarium oxysporum f. sp. cepae.</title>
        <authorList>
            <person name="Armitage A.D."/>
            <person name="Taylor A."/>
            <person name="Sobczyk M.K."/>
            <person name="Baxter L."/>
            <person name="Greenfield B.P."/>
            <person name="Bates H.J."/>
            <person name="Wilson F."/>
            <person name="Jackson A.C."/>
            <person name="Ott S."/>
            <person name="Harrison R.J."/>
            <person name="Clarkson J.P."/>
        </authorList>
    </citation>
    <scope>NUCLEOTIDE SEQUENCE [LARGE SCALE GENOMIC DNA]</scope>
    <source>
        <strain evidence="4 5">Fp_A8</strain>
    </source>
</reference>
<protein>
    <recommendedName>
        <fullName evidence="3">Thioredoxin domain-containing protein</fullName>
    </recommendedName>
</protein>
<dbReference type="InterPro" id="IPR017937">
    <property type="entry name" value="Thioredoxin_CS"/>
</dbReference>
<evidence type="ECO:0000313" key="4">
    <source>
        <dbReference type="EMBL" id="RKL20544.1"/>
    </source>
</evidence>
<evidence type="ECO:0000256" key="2">
    <source>
        <dbReference type="ARBA" id="ARBA00023157"/>
    </source>
</evidence>
<keyword evidence="2" id="KW-1015">Disulfide bond</keyword>
<sequence length="118" mass="13187">MAQQIHSPAELKQLFETTPYVIIDFYADWCPPCRAIAPVFSALALKHSKEGKLAFAKVNTDKARELVEEYGITAMPSFLFFKDGQQVDFNAKSIIQGADRQALMSVVEEMSRQAQASD</sequence>
<dbReference type="PROSITE" id="PS00194">
    <property type="entry name" value="THIOREDOXIN_1"/>
    <property type="match status" value="1"/>
</dbReference>
<evidence type="ECO:0000313" key="5">
    <source>
        <dbReference type="Proteomes" id="UP000283569"/>
    </source>
</evidence>
<organism evidence="4 5">
    <name type="scientific">Gibberella intermedia</name>
    <name type="common">Bulb rot disease fungus</name>
    <name type="synonym">Fusarium proliferatum</name>
    <dbReference type="NCBI Taxonomy" id="948311"/>
    <lineage>
        <taxon>Eukaryota</taxon>
        <taxon>Fungi</taxon>
        <taxon>Dikarya</taxon>
        <taxon>Ascomycota</taxon>
        <taxon>Pezizomycotina</taxon>
        <taxon>Sordariomycetes</taxon>
        <taxon>Hypocreomycetidae</taxon>
        <taxon>Hypocreales</taxon>
        <taxon>Nectriaceae</taxon>
        <taxon>Fusarium</taxon>
        <taxon>Fusarium fujikuroi species complex</taxon>
    </lineage>
</organism>
<dbReference type="AlphaFoldDB" id="A0A420RU50"/>
<evidence type="ECO:0000259" key="3">
    <source>
        <dbReference type="PROSITE" id="PS51352"/>
    </source>
</evidence>
<feature type="domain" description="Thioredoxin" evidence="3">
    <location>
        <begin position="1"/>
        <end position="112"/>
    </location>
</feature>
<dbReference type="PRINTS" id="PR00421">
    <property type="entry name" value="THIOREDOXIN"/>
</dbReference>
<dbReference type="CDD" id="cd02947">
    <property type="entry name" value="TRX_family"/>
    <property type="match status" value="1"/>
</dbReference>
<gene>
    <name evidence="4" type="ORF">BFJ72_g15029</name>
</gene>
<dbReference type="PANTHER" id="PTHR46115">
    <property type="entry name" value="THIOREDOXIN-LIKE PROTEIN 1"/>
    <property type="match status" value="1"/>
</dbReference>
<dbReference type="InterPro" id="IPR036249">
    <property type="entry name" value="Thioredoxin-like_sf"/>
</dbReference>
<dbReference type="Pfam" id="PF00085">
    <property type="entry name" value="Thioredoxin"/>
    <property type="match status" value="1"/>
</dbReference>
<dbReference type="InterPro" id="IPR013766">
    <property type="entry name" value="Thioredoxin_domain"/>
</dbReference>
<dbReference type="EMBL" id="MRDB01000164">
    <property type="protein sequence ID" value="RKL20544.1"/>
    <property type="molecule type" value="Genomic_DNA"/>
</dbReference>
<name>A0A420RU50_GIBIN</name>
<dbReference type="PROSITE" id="PS51352">
    <property type="entry name" value="THIOREDOXIN_2"/>
    <property type="match status" value="1"/>
</dbReference>
<dbReference type="Proteomes" id="UP000283569">
    <property type="component" value="Unassembled WGS sequence"/>
</dbReference>
<comment type="similarity">
    <text evidence="1">Belongs to the thioredoxin family.</text>
</comment>
<accession>A0A420RU50</accession>
<dbReference type="SUPFAM" id="SSF52833">
    <property type="entry name" value="Thioredoxin-like"/>
    <property type="match status" value="1"/>
</dbReference>
<dbReference type="Gene3D" id="3.40.30.10">
    <property type="entry name" value="Glutaredoxin"/>
    <property type="match status" value="1"/>
</dbReference>